<evidence type="ECO:0000313" key="2">
    <source>
        <dbReference type="Proteomes" id="UP000695022"/>
    </source>
</evidence>
<proteinExistence type="predicted"/>
<organism evidence="2 3">
    <name type="scientific">Priapulus caudatus</name>
    <name type="common">Priapulid worm</name>
    <dbReference type="NCBI Taxonomy" id="37621"/>
    <lineage>
        <taxon>Eukaryota</taxon>
        <taxon>Metazoa</taxon>
        <taxon>Ecdysozoa</taxon>
        <taxon>Scalidophora</taxon>
        <taxon>Priapulida</taxon>
        <taxon>Priapulimorpha</taxon>
        <taxon>Priapulimorphida</taxon>
        <taxon>Priapulidae</taxon>
        <taxon>Priapulus</taxon>
    </lineage>
</organism>
<feature type="region of interest" description="Disordered" evidence="1">
    <location>
        <begin position="66"/>
        <end position="131"/>
    </location>
</feature>
<evidence type="ECO:0000256" key="1">
    <source>
        <dbReference type="SAM" id="MobiDB-lite"/>
    </source>
</evidence>
<dbReference type="GeneID" id="106815586"/>
<dbReference type="InterPro" id="IPR043128">
    <property type="entry name" value="Rev_trsase/Diguanyl_cyclase"/>
</dbReference>
<feature type="compositionally biased region" description="Acidic residues" evidence="1">
    <location>
        <begin position="72"/>
        <end position="81"/>
    </location>
</feature>
<sequence length="181" mass="20143">MDDIIAQCEGVVGITDDIVVSGVTEEEHDRRLVAFLKVARKDGLVLNSSKCVGKTIDTALDTAPEVQSVCTSDEDDYEEETQSSLREAPSPTPSTASGLSTPTMKKTPKSAKRKRSGIIPPKGKRTNPEVEKDDEVFGKYIAMQLSKINDEETKEMVKMRLQRVIYEGRYVIRKYTLDVTQ</sequence>
<keyword evidence="2" id="KW-1185">Reference proteome</keyword>
<feature type="compositionally biased region" description="Basic residues" evidence="1">
    <location>
        <begin position="106"/>
        <end position="116"/>
    </location>
</feature>
<name>A0ABM1ETM9_PRICU</name>
<reference evidence="3" key="1">
    <citation type="submission" date="2025-08" db="UniProtKB">
        <authorList>
            <consortium name="RefSeq"/>
        </authorList>
    </citation>
    <scope>IDENTIFICATION</scope>
</reference>
<evidence type="ECO:0000313" key="3">
    <source>
        <dbReference type="RefSeq" id="XP_014675550.1"/>
    </source>
</evidence>
<gene>
    <name evidence="3" type="primary">LOC106815586</name>
</gene>
<accession>A0ABM1ETM9</accession>
<feature type="compositionally biased region" description="Polar residues" evidence="1">
    <location>
        <begin position="93"/>
        <end position="104"/>
    </location>
</feature>
<dbReference type="Proteomes" id="UP000695022">
    <property type="component" value="Unplaced"/>
</dbReference>
<dbReference type="RefSeq" id="XP_014675550.1">
    <property type="nucleotide sequence ID" value="XM_014820064.1"/>
</dbReference>
<dbReference type="Gene3D" id="3.30.70.270">
    <property type="match status" value="1"/>
</dbReference>
<protein>
    <submittedName>
        <fullName evidence="3">Uncharacterized protein LOC106815586</fullName>
    </submittedName>
</protein>